<protein>
    <submittedName>
        <fullName evidence="3">Tetratricopeptide (TPR) repeat protein</fullName>
    </submittedName>
</protein>
<evidence type="ECO:0000256" key="2">
    <source>
        <dbReference type="SAM" id="SignalP"/>
    </source>
</evidence>
<reference evidence="3 4" key="1">
    <citation type="submission" date="2023-07" db="EMBL/GenBank/DDBJ databases">
        <title>Sorghum-associated microbial communities from plants grown in Nebraska, USA.</title>
        <authorList>
            <person name="Schachtman D."/>
        </authorList>
    </citation>
    <scope>NUCLEOTIDE SEQUENCE [LARGE SCALE GENOMIC DNA]</scope>
    <source>
        <strain evidence="3 4">BE313</strain>
    </source>
</reference>
<evidence type="ECO:0000313" key="3">
    <source>
        <dbReference type="EMBL" id="MDR7376116.1"/>
    </source>
</evidence>
<feature type="region of interest" description="Disordered" evidence="1">
    <location>
        <begin position="206"/>
        <end position="228"/>
    </location>
</feature>
<evidence type="ECO:0000313" key="4">
    <source>
        <dbReference type="Proteomes" id="UP001180487"/>
    </source>
</evidence>
<sequence length="228" mass="25762">MKLRLFNYFFIFLILLSPSSFAQVASAECGSLENAFGPFDYRVERGNNLHLVEIAHFTPAVEALIKGNAGYLGGDLDYTLRAFPNHHRALMSVMRYGERSKTAIPKDMRYSVECYFERAIRFRPDDAISRMIYSMYLAKNGRNTDAVRQLDLAAAGAEDKENAFTHYNLGLNYFDLKEYGKALAQAHKSYALGFIQPALRDKLKEAGKWTDPETVDDETGKSSTDIAK</sequence>
<accession>A0ABU2C452</accession>
<dbReference type="EMBL" id="JAVDXT010000001">
    <property type="protein sequence ID" value="MDR7376116.1"/>
    <property type="molecule type" value="Genomic_DNA"/>
</dbReference>
<organism evidence="3 4">
    <name type="scientific">Rhodoferax ferrireducens</name>
    <dbReference type="NCBI Taxonomy" id="192843"/>
    <lineage>
        <taxon>Bacteria</taxon>
        <taxon>Pseudomonadati</taxon>
        <taxon>Pseudomonadota</taxon>
        <taxon>Betaproteobacteria</taxon>
        <taxon>Burkholderiales</taxon>
        <taxon>Comamonadaceae</taxon>
        <taxon>Rhodoferax</taxon>
    </lineage>
</organism>
<evidence type="ECO:0000256" key="1">
    <source>
        <dbReference type="SAM" id="MobiDB-lite"/>
    </source>
</evidence>
<dbReference type="Proteomes" id="UP001180487">
    <property type="component" value="Unassembled WGS sequence"/>
</dbReference>
<dbReference type="Gene3D" id="1.25.40.10">
    <property type="entry name" value="Tetratricopeptide repeat domain"/>
    <property type="match status" value="1"/>
</dbReference>
<feature type="chain" id="PRO_5046943614" evidence="2">
    <location>
        <begin position="23"/>
        <end position="228"/>
    </location>
</feature>
<keyword evidence="4" id="KW-1185">Reference proteome</keyword>
<comment type="caution">
    <text evidence="3">The sequence shown here is derived from an EMBL/GenBank/DDBJ whole genome shotgun (WGS) entry which is preliminary data.</text>
</comment>
<proteinExistence type="predicted"/>
<dbReference type="RefSeq" id="WP_310370831.1">
    <property type="nucleotide sequence ID" value="NZ_JAVDXT010000001.1"/>
</dbReference>
<feature type="signal peptide" evidence="2">
    <location>
        <begin position="1"/>
        <end position="22"/>
    </location>
</feature>
<name>A0ABU2C452_9BURK</name>
<keyword evidence="2" id="KW-0732">Signal</keyword>
<dbReference type="InterPro" id="IPR011990">
    <property type="entry name" value="TPR-like_helical_dom_sf"/>
</dbReference>
<dbReference type="SUPFAM" id="SSF48452">
    <property type="entry name" value="TPR-like"/>
    <property type="match status" value="1"/>
</dbReference>
<gene>
    <name evidence="3" type="ORF">J2X19_000774</name>
</gene>